<evidence type="ECO:0000313" key="1">
    <source>
        <dbReference type="EMBL" id="AOR80488.1"/>
    </source>
</evidence>
<protein>
    <recommendedName>
        <fullName evidence="3">AttH domain-containing protein</fullName>
    </recommendedName>
</protein>
<reference evidence="2" key="1">
    <citation type="journal article" date="2017" name="J. Biotechnol.">
        <title>Complete genome sequence of Novosphingobium resinovorum SA1, a versatile xenobiotic-degrading bacterium capable of utilizing sulfanilic acid.</title>
        <authorList>
            <person name="Hegedus B."/>
            <person name="Kos P.B."/>
            <person name="Balint B."/>
            <person name="Maroti G."/>
            <person name="Gan H.M."/>
            <person name="Perei K."/>
            <person name="Rakhely G."/>
        </authorList>
    </citation>
    <scope>NUCLEOTIDE SEQUENCE [LARGE SCALE GENOMIC DNA]</scope>
    <source>
        <strain evidence="2">SA1</strain>
    </source>
</reference>
<evidence type="ECO:0008006" key="3">
    <source>
        <dbReference type="Google" id="ProtNLM"/>
    </source>
</evidence>
<name>A0A1D8AEE1_9SPHN</name>
<dbReference type="Proteomes" id="UP000094626">
    <property type="component" value="Plasmid pSA2"/>
</dbReference>
<keyword evidence="2" id="KW-1185">Reference proteome</keyword>
<accession>A0A1D8AEE1</accession>
<evidence type="ECO:0000313" key="2">
    <source>
        <dbReference type="Proteomes" id="UP000094626"/>
    </source>
</evidence>
<dbReference type="AlphaFoldDB" id="A0A1D8AEE1"/>
<dbReference type="EMBL" id="CP017077">
    <property type="protein sequence ID" value="AOR80488.1"/>
    <property type="molecule type" value="Genomic_DNA"/>
</dbReference>
<gene>
    <name evidence="1" type="ORF">BES08_26900</name>
</gene>
<dbReference type="KEGG" id="nre:BES08_26900"/>
<geneLocation type="plasmid" evidence="1 2">
    <name>pSA2</name>
</geneLocation>
<proteinExistence type="predicted"/>
<keyword evidence="1" id="KW-0614">Plasmid</keyword>
<dbReference type="SUPFAM" id="SSF159245">
    <property type="entry name" value="AttH-like"/>
    <property type="match status" value="1"/>
</dbReference>
<organism evidence="1 2">
    <name type="scientific">Novosphingobium resinovorum</name>
    <dbReference type="NCBI Taxonomy" id="158500"/>
    <lineage>
        <taxon>Bacteria</taxon>
        <taxon>Pseudomonadati</taxon>
        <taxon>Pseudomonadota</taxon>
        <taxon>Alphaproteobacteria</taxon>
        <taxon>Sphingomonadales</taxon>
        <taxon>Sphingomonadaceae</taxon>
        <taxon>Novosphingobium</taxon>
    </lineage>
</organism>
<sequence>MFVDDAMATVAKQTPAPGKVDQSVLFQMVSQPIKLSDEGANTRGREQMETFNDSGFMIRARAETGEDIQLWTFLYQQRSSEVIINGDLCQTCLIVSDFPADEQSTMHDTPFLNKGQSVEDYYKPGDLKITETPSKVTWSLGGREIIATKDLWEIKGTHNGVRTDLRARPLGPGFFHVGTFEKLGKQGAAGYQAHMAIEGEIEAKGKVYKITGYAVHERIYIAFPTIPPRLEKNRGGGSNWLHCFGPEFSFYILNASVGGHATAMVQAGGKQYLAGGDANIRTTPTEYWIDPKSAQRVPCKWDIWIKTSDGSEMKATAVANGRSYYYWLRRGGLLTVHQFKGDSEATFTMADGKVLRSKQFFHNEFMRTYYEQVTGD</sequence>